<dbReference type="PATRIC" id="fig|745776.4.peg.741"/>
<proteinExistence type="predicted"/>
<dbReference type="GO" id="GO:0005886">
    <property type="term" value="C:plasma membrane"/>
    <property type="evidence" value="ECO:0007669"/>
    <property type="project" value="UniProtKB-SubCell"/>
</dbReference>
<dbReference type="Gene3D" id="1.10.10.1320">
    <property type="entry name" value="Anti-sigma factor, zinc-finger domain"/>
    <property type="match status" value="1"/>
</dbReference>
<keyword evidence="6 10" id="KW-0472">Membrane</keyword>
<dbReference type="GO" id="GO:0006417">
    <property type="term" value="P:regulation of translation"/>
    <property type="evidence" value="ECO:0007669"/>
    <property type="project" value="TreeGrafter"/>
</dbReference>
<evidence type="ECO:0000256" key="10">
    <source>
        <dbReference type="SAM" id="Phobius"/>
    </source>
</evidence>
<evidence type="ECO:0000313" key="12">
    <source>
        <dbReference type="EMBL" id="AFD24651.1"/>
    </source>
</evidence>
<dbReference type="AlphaFoldDB" id="H8GXJ1"/>
<evidence type="ECO:0000256" key="6">
    <source>
        <dbReference type="ARBA" id="ARBA00023136"/>
    </source>
</evidence>
<dbReference type="STRING" id="745776.DGo_CA0724"/>
<evidence type="ECO:0000256" key="9">
    <source>
        <dbReference type="SAM" id="MobiDB-lite"/>
    </source>
</evidence>
<evidence type="ECO:0000256" key="3">
    <source>
        <dbReference type="ARBA" id="ARBA00022475"/>
    </source>
</evidence>
<evidence type="ECO:0000256" key="1">
    <source>
        <dbReference type="ARBA" id="ARBA00004167"/>
    </source>
</evidence>
<dbReference type="eggNOG" id="COG5343">
    <property type="taxonomic scope" value="Bacteria"/>
</dbReference>
<keyword evidence="4 10" id="KW-0812">Transmembrane</keyword>
<evidence type="ECO:0000256" key="5">
    <source>
        <dbReference type="ARBA" id="ARBA00022989"/>
    </source>
</evidence>
<reference evidence="12 13" key="1">
    <citation type="journal article" date="2012" name="PLoS ONE">
        <title>Genome sequence and transcriptome analysis of the radioresistant bacterium Deinococcus gobiensis: insights into the extreme environmental adaptations.</title>
        <authorList>
            <person name="Yuan M."/>
            <person name="Chen M."/>
            <person name="Zhang W."/>
            <person name="Lu W."/>
            <person name="Wang J."/>
            <person name="Yang M."/>
            <person name="Zhao P."/>
            <person name="Tang R."/>
            <person name="Li X."/>
            <person name="Hao Y."/>
            <person name="Zhou Z."/>
            <person name="Zhan Y."/>
            <person name="Yu H."/>
            <person name="Teng C."/>
            <person name="Yan Y."/>
            <person name="Ping S."/>
            <person name="Wang Y."/>
            <person name="Lin M."/>
        </authorList>
    </citation>
    <scope>NUCLEOTIDE SEQUENCE [LARGE SCALE GENOMIC DNA]</scope>
    <source>
        <strain evidence="12 13">I-0</strain>
    </source>
</reference>
<feature type="domain" description="Anti-sigma K factor RskA C-terminal" evidence="11">
    <location>
        <begin position="66"/>
        <end position="194"/>
    </location>
</feature>
<keyword evidence="13" id="KW-1185">Reference proteome</keyword>
<dbReference type="InterPro" id="IPR041916">
    <property type="entry name" value="Anti_sigma_zinc_sf"/>
</dbReference>
<dbReference type="PANTHER" id="PTHR37461">
    <property type="entry name" value="ANTI-SIGMA-K FACTOR RSKA"/>
    <property type="match status" value="1"/>
</dbReference>
<dbReference type="PANTHER" id="PTHR37461:SF1">
    <property type="entry name" value="ANTI-SIGMA-K FACTOR RSKA"/>
    <property type="match status" value="1"/>
</dbReference>
<accession>H8GXJ1</accession>
<protein>
    <recommendedName>
        <fullName evidence="8">Regulator of SigK</fullName>
    </recommendedName>
    <alternativeName>
        <fullName evidence="7">Sigma-K anti-sigma factor RskA</fullName>
    </alternativeName>
</protein>
<dbReference type="GO" id="GO:0016989">
    <property type="term" value="F:sigma factor antagonist activity"/>
    <property type="evidence" value="ECO:0007669"/>
    <property type="project" value="TreeGrafter"/>
</dbReference>
<dbReference type="KEGG" id="dgo:DGo_CA0724"/>
<gene>
    <name evidence="12" type="ordered locus">DGo_CA0724</name>
</gene>
<evidence type="ECO:0000256" key="8">
    <source>
        <dbReference type="ARBA" id="ARBA00030803"/>
    </source>
</evidence>
<dbReference type="InterPro" id="IPR051474">
    <property type="entry name" value="Anti-sigma-K/W_factor"/>
</dbReference>
<organism evidence="12 13">
    <name type="scientific">Deinococcus gobiensis (strain DSM 21396 / JCM 16679 / CGMCC 1.7299 / I-0)</name>
    <dbReference type="NCBI Taxonomy" id="745776"/>
    <lineage>
        <taxon>Bacteria</taxon>
        <taxon>Thermotogati</taxon>
        <taxon>Deinococcota</taxon>
        <taxon>Deinococci</taxon>
        <taxon>Deinococcales</taxon>
        <taxon>Deinococcaceae</taxon>
        <taxon>Deinococcus</taxon>
    </lineage>
</organism>
<evidence type="ECO:0000256" key="2">
    <source>
        <dbReference type="ARBA" id="ARBA00004236"/>
    </source>
</evidence>
<comment type="subcellular location">
    <subcellularLocation>
        <location evidence="2">Cell membrane</location>
    </subcellularLocation>
    <subcellularLocation>
        <location evidence="1">Membrane</location>
        <topology evidence="1">Single-pass membrane protein</topology>
    </subcellularLocation>
</comment>
<evidence type="ECO:0000313" key="13">
    <source>
        <dbReference type="Proteomes" id="UP000007575"/>
    </source>
</evidence>
<feature type="region of interest" description="Disordered" evidence="9">
    <location>
        <begin position="182"/>
        <end position="201"/>
    </location>
</feature>
<evidence type="ECO:0000259" key="11">
    <source>
        <dbReference type="Pfam" id="PF10099"/>
    </source>
</evidence>
<dbReference type="InterPro" id="IPR018764">
    <property type="entry name" value="RskA_C"/>
</dbReference>
<evidence type="ECO:0000256" key="4">
    <source>
        <dbReference type="ARBA" id="ARBA00022692"/>
    </source>
</evidence>
<feature type="transmembrane region" description="Helical" evidence="10">
    <location>
        <begin position="62"/>
        <end position="85"/>
    </location>
</feature>
<dbReference type="HOGENOM" id="CLU_075802_4_0_0"/>
<dbReference type="Proteomes" id="UP000007575">
    <property type="component" value="Chromosome"/>
</dbReference>
<sequence length="201" mass="20499">MEAHLAQCPACRAEVARQRDALYGLAQALPAADPPPGTWERIEARRAPGAGPATPSVGRPPWWGLGLAAGVALLLAGGVASGWLFSPARTAQTDVQRWTAQGAAQRPLISRSGAAVGTLLVRPDGQALLVLGRPAPGGQVYQAWGRRASGPRAGVPVSLGLTAGATLRVTWTGYDSVGVSLEPAGGSPAPTRPLGRADVRG</sequence>
<evidence type="ECO:0000256" key="7">
    <source>
        <dbReference type="ARBA" id="ARBA00029829"/>
    </source>
</evidence>
<dbReference type="EMBL" id="CP002191">
    <property type="protein sequence ID" value="AFD24651.1"/>
    <property type="molecule type" value="Genomic_DNA"/>
</dbReference>
<dbReference type="Pfam" id="PF10099">
    <property type="entry name" value="RskA_C"/>
    <property type="match status" value="1"/>
</dbReference>
<keyword evidence="3" id="KW-1003">Cell membrane</keyword>
<name>H8GXJ1_DEIGI</name>
<keyword evidence="5 10" id="KW-1133">Transmembrane helix</keyword>